<sequence>MKALWILAIFALFLTACHAQTPTQPPKQEHAMHSSVISLSINNQVFDLQLENNQTAQSFANLLPLDLTMSDHLKNEKYATLPNALPTNDKTAGQIHAGDVMLYQGDTVVIFYESFHSNYRYTKIGRINNADALKQTLGRGDVVVKWNAK</sequence>
<dbReference type="EMBL" id="JBAJJM010000010">
    <property type="protein sequence ID" value="MEG9476183.1"/>
    <property type="molecule type" value="Genomic_DNA"/>
</dbReference>
<evidence type="ECO:0000313" key="4">
    <source>
        <dbReference type="Proteomes" id="UP001432017"/>
    </source>
</evidence>
<dbReference type="SUPFAM" id="SSF50891">
    <property type="entry name" value="Cyclophilin-like"/>
    <property type="match status" value="1"/>
</dbReference>
<feature type="signal peptide" evidence="1">
    <location>
        <begin position="1"/>
        <end position="19"/>
    </location>
</feature>
<name>A0ABU7ZG16_9PAST</name>
<dbReference type="Proteomes" id="UP001432017">
    <property type="component" value="Unassembled WGS sequence"/>
</dbReference>
<gene>
    <name evidence="3" type="ORF">V6W77_07820</name>
</gene>
<evidence type="ECO:0000259" key="2">
    <source>
        <dbReference type="Pfam" id="PF18050"/>
    </source>
</evidence>
<dbReference type="Pfam" id="PF18050">
    <property type="entry name" value="Cyclophil_like2"/>
    <property type="match status" value="1"/>
</dbReference>
<accession>A0ABU7ZG16</accession>
<evidence type="ECO:0000313" key="3">
    <source>
        <dbReference type="EMBL" id="MEG9476183.1"/>
    </source>
</evidence>
<comment type="caution">
    <text evidence="3">The sequence shown here is derived from an EMBL/GenBank/DDBJ whole genome shotgun (WGS) entry which is preliminary data.</text>
</comment>
<organism evidence="3 4">
    <name type="scientific">Mannheimia indoligenes</name>
    <dbReference type="NCBI Taxonomy" id="3103145"/>
    <lineage>
        <taxon>Bacteria</taxon>
        <taxon>Pseudomonadati</taxon>
        <taxon>Pseudomonadota</taxon>
        <taxon>Gammaproteobacteria</taxon>
        <taxon>Pasteurellales</taxon>
        <taxon>Pasteurellaceae</taxon>
        <taxon>Mannheimia</taxon>
    </lineage>
</organism>
<dbReference type="Gene3D" id="2.40.100.20">
    <property type="match status" value="1"/>
</dbReference>
<dbReference type="InterPro" id="IPR029000">
    <property type="entry name" value="Cyclophilin-like_dom_sf"/>
</dbReference>
<keyword evidence="1" id="KW-0732">Signal</keyword>
<protein>
    <submittedName>
        <fullName evidence="3">Cyclophilin-like fold protein</fullName>
    </submittedName>
</protein>
<dbReference type="PROSITE" id="PS51257">
    <property type="entry name" value="PROKAR_LIPOPROTEIN"/>
    <property type="match status" value="1"/>
</dbReference>
<feature type="domain" description="Cyclophilin-like" evidence="2">
    <location>
        <begin position="39"/>
        <end position="146"/>
    </location>
</feature>
<reference evidence="3" key="1">
    <citation type="submission" date="2023-12" db="EMBL/GenBank/DDBJ databases">
        <title>Mannheima indologenes sp. nov. proposed for Clade V organisms of Mannheimia.</title>
        <authorList>
            <person name="Christensen H."/>
        </authorList>
    </citation>
    <scope>NUCLEOTIDE SEQUENCE</scope>
    <source>
        <strain evidence="3">M14.4</strain>
    </source>
</reference>
<dbReference type="RefSeq" id="WP_334254305.1">
    <property type="nucleotide sequence ID" value="NZ_JBAJJM010000010.1"/>
</dbReference>
<proteinExistence type="predicted"/>
<dbReference type="InterPro" id="IPR041183">
    <property type="entry name" value="Cyclophilin-like"/>
</dbReference>
<feature type="chain" id="PRO_5046945642" evidence="1">
    <location>
        <begin position="20"/>
        <end position="149"/>
    </location>
</feature>
<keyword evidence="4" id="KW-1185">Reference proteome</keyword>
<evidence type="ECO:0000256" key="1">
    <source>
        <dbReference type="SAM" id="SignalP"/>
    </source>
</evidence>